<dbReference type="GeneID" id="9379803"/>
<accession>D6RLS7</accession>
<dbReference type="RefSeq" id="XP_002911770.1">
    <property type="nucleotide sequence ID" value="XM_002911724.1"/>
</dbReference>
<dbReference type="EMBL" id="AACS02000003">
    <property type="protein sequence ID" value="EFI28276.1"/>
    <property type="molecule type" value="Genomic_DNA"/>
</dbReference>
<sequence length="127" mass="14249">MGRVVVVVEEHKPLWLRNRVLAREPISGGVMGGSGTELGLINHHHLLHYNLRLHPFVLEAEALGSHNIYVYPLILTEFVVLVDEASKSACHSLVRPISRRARSRGVEILQLSNSFYGRDYCVRIIGA</sequence>
<dbReference type="AlphaFoldDB" id="D6RLS7"/>
<reference evidence="1 2" key="1">
    <citation type="journal article" date="2010" name="Proc. Natl. Acad. Sci. U.S.A.">
        <title>Insights into evolution of multicellular fungi from the assembled chromosomes of the mushroom Coprinopsis cinerea (Coprinus cinereus).</title>
        <authorList>
            <person name="Stajich J.E."/>
            <person name="Wilke S.K."/>
            <person name="Ahren D."/>
            <person name="Au C.H."/>
            <person name="Birren B.W."/>
            <person name="Borodovsky M."/>
            <person name="Burns C."/>
            <person name="Canback B."/>
            <person name="Casselton L.A."/>
            <person name="Cheng C.K."/>
            <person name="Deng J."/>
            <person name="Dietrich F.S."/>
            <person name="Fargo D.C."/>
            <person name="Farman M.L."/>
            <person name="Gathman A.C."/>
            <person name="Goldberg J."/>
            <person name="Guigo R."/>
            <person name="Hoegger P.J."/>
            <person name="Hooker J.B."/>
            <person name="Huggins A."/>
            <person name="James T.Y."/>
            <person name="Kamada T."/>
            <person name="Kilaru S."/>
            <person name="Kodira C."/>
            <person name="Kues U."/>
            <person name="Kupfer D."/>
            <person name="Kwan H.S."/>
            <person name="Lomsadze A."/>
            <person name="Li W."/>
            <person name="Lilly W.W."/>
            <person name="Ma L.J."/>
            <person name="Mackey A.J."/>
            <person name="Manning G."/>
            <person name="Martin F."/>
            <person name="Muraguchi H."/>
            <person name="Natvig D.O."/>
            <person name="Palmerini H."/>
            <person name="Ramesh M.A."/>
            <person name="Rehmeyer C.J."/>
            <person name="Roe B.A."/>
            <person name="Shenoy N."/>
            <person name="Stanke M."/>
            <person name="Ter-Hovhannisyan V."/>
            <person name="Tunlid A."/>
            <person name="Velagapudi R."/>
            <person name="Vision T.J."/>
            <person name="Zeng Q."/>
            <person name="Zolan M.E."/>
            <person name="Pukkila P.J."/>
        </authorList>
    </citation>
    <scope>NUCLEOTIDE SEQUENCE [LARGE SCALE GENOMIC DNA]</scope>
    <source>
        <strain evidence="2">Okayama-7 / 130 / ATCC MYA-4618 / FGSC 9003</strain>
    </source>
</reference>
<evidence type="ECO:0000313" key="1">
    <source>
        <dbReference type="EMBL" id="EFI28276.1"/>
    </source>
</evidence>
<evidence type="ECO:0000313" key="2">
    <source>
        <dbReference type="Proteomes" id="UP000001861"/>
    </source>
</evidence>
<organism evidence="1 2">
    <name type="scientific">Coprinopsis cinerea (strain Okayama-7 / 130 / ATCC MYA-4618 / FGSC 9003)</name>
    <name type="common">Inky cap fungus</name>
    <name type="synonym">Hormographiella aspergillata</name>
    <dbReference type="NCBI Taxonomy" id="240176"/>
    <lineage>
        <taxon>Eukaryota</taxon>
        <taxon>Fungi</taxon>
        <taxon>Dikarya</taxon>
        <taxon>Basidiomycota</taxon>
        <taxon>Agaricomycotina</taxon>
        <taxon>Agaricomycetes</taxon>
        <taxon>Agaricomycetidae</taxon>
        <taxon>Agaricales</taxon>
        <taxon>Agaricineae</taxon>
        <taxon>Psathyrellaceae</taxon>
        <taxon>Coprinopsis</taxon>
    </lineage>
</organism>
<dbReference type="KEGG" id="cci:CC1G_14301"/>
<protein>
    <submittedName>
        <fullName evidence="1">Uncharacterized protein</fullName>
    </submittedName>
</protein>
<dbReference type="HOGENOM" id="CLU_1970456_0_0_1"/>
<proteinExistence type="predicted"/>
<comment type="caution">
    <text evidence="1">The sequence shown here is derived from an EMBL/GenBank/DDBJ whole genome shotgun (WGS) entry which is preliminary data.</text>
</comment>
<dbReference type="Proteomes" id="UP000001861">
    <property type="component" value="Unassembled WGS sequence"/>
</dbReference>
<keyword evidence="2" id="KW-1185">Reference proteome</keyword>
<name>D6RLS7_COPC7</name>
<gene>
    <name evidence="1" type="ORF">CC1G_14301</name>
</gene>
<dbReference type="VEuPathDB" id="FungiDB:CC1G_14301"/>
<dbReference type="InParanoid" id="D6RLS7"/>